<evidence type="ECO:0000256" key="2">
    <source>
        <dbReference type="ARBA" id="ARBA00006442"/>
    </source>
</evidence>
<feature type="compositionally biased region" description="Acidic residues" evidence="10">
    <location>
        <begin position="23"/>
        <end position="33"/>
    </location>
</feature>
<comment type="similarity">
    <text evidence="2">Belongs to the FAD-dependent oxidoreductase family.</text>
</comment>
<organism evidence="12 13">
    <name type="scientific">Stylonychia lemnae</name>
    <name type="common">Ciliate</name>
    <dbReference type="NCBI Taxonomy" id="5949"/>
    <lineage>
        <taxon>Eukaryota</taxon>
        <taxon>Sar</taxon>
        <taxon>Alveolata</taxon>
        <taxon>Ciliophora</taxon>
        <taxon>Intramacronucleata</taxon>
        <taxon>Spirotrichea</taxon>
        <taxon>Stichotrichia</taxon>
        <taxon>Sporadotrichida</taxon>
        <taxon>Oxytrichidae</taxon>
        <taxon>Stylonychinae</taxon>
        <taxon>Stylonychia</taxon>
    </lineage>
</organism>
<comment type="cofactor">
    <cofactor evidence="1">
        <name>FAD</name>
        <dbReference type="ChEBI" id="CHEBI:57692"/>
    </cofactor>
</comment>
<evidence type="ECO:0000256" key="10">
    <source>
        <dbReference type="SAM" id="MobiDB-lite"/>
    </source>
</evidence>
<dbReference type="GO" id="GO:0051537">
    <property type="term" value="F:2 iron, 2 sulfur cluster binding"/>
    <property type="evidence" value="ECO:0007669"/>
    <property type="project" value="UniProtKB-KW"/>
</dbReference>
<evidence type="ECO:0000256" key="4">
    <source>
        <dbReference type="ARBA" id="ARBA00022714"/>
    </source>
</evidence>
<evidence type="ECO:0000256" key="7">
    <source>
        <dbReference type="ARBA" id="ARBA00023002"/>
    </source>
</evidence>
<evidence type="ECO:0000259" key="11">
    <source>
        <dbReference type="PROSITE" id="PS51296"/>
    </source>
</evidence>
<keyword evidence="6" id="KW-0274">FAD</keyword>
<dbReference type="InterPro" id="IPR050446">
    <property type="entry name" value="FAD-oxidoreductase/Apoptosis"/>
</dbReference>
<keyword evidence="9" id="KW-0411">Iron-sulfur</keyword>
<evidence type="ECO:0000256" key="5">
    <source>
        <dbReference type="ARBA" id="ARBA00022723"/>
    </source>
</evidence>
<dbReference type="GO" id="GO:0016651">
    <property type="term" value="F:oxidoreductase activity, acting on NAD(P)H"/>
    <property type="evidence" value="ECO:0007669"/>
    <property type="project" value="TreeGrafter"/>
</dbReference>
<dbReference type="SUPFAM" id="SSF51905">
    <property type="entry name" value="FAD/NAD(P)-binding domain"/>
    <property type="match status" value="1"/>
</dbReference>
<dbReference type="InterPro" id="IPR017941">
    <property type="entry name" value="Rieske_2Fe-2S"/>
</dbReference>
<reference evidence="12 13" key="1">
    <citation type="submission" date="2014-06" db="EMBL/GenBank/DDBJ databases">
        <authorList>
            <person name="Swart Estienne"/>
        </authorList>
    </citation>
    <scope>NUCLEOTIDE SEQUENCE [LARGE SCALE GENOMIC DNA]</scope>
    <source>
        <strain evidence="12 13">130c</strain>
    </source>
</reference>
<dbReference type="PROSITE" id="PS51296">
    <property type="entry name" value="RIESKE"/>
    <property type="match status" value="1"/>
</dbReference>
<dbReference type="Pfam" id="PF00355">
    <property type="entry name" value="Rieske"/>
    <property type="match status" value="1"/>
</dbReference>
<dbReference type="InParanoid" id="A0A078APY9"/>
<name>A0A078APY9_STYLE</name>
<accession>A0A078APY9</accession>
<proteinExistence type="inferred from homology"/>
<dbReference type="PANTHER" id="PTHR43557">
    <property type="entry name" value="APOPTOSIS-INDUCING FACTOR 1"/>
    <property type="match status" value="1"/>
</dbReference>
<dbReference type="Gene3D" id="3.50.50.60">
    <property type="entry name" value="FAD/NAD(P)-binding domain"/>
    <property type="match status" value="2"/>
</dbReference>
<evidence type="ECO:0000256" key="3">
    <source>
        <dbReference type="ARBA" id="ARBA00022630"/>
    </source>
</evidence>
<evidence type="ECO:0000256" key="1">
    <source>
        <dbReference type="ARBA" id="ARBA00001974"/>
    </source>
</evidence>
<dbReference type="OrthoDB" id="6029at2759"/>
<evidence type="ECO:0000256" key="8">
    <source>
        <dbReference type="ARBA" id="ARBA00023004"/>
    </source>
</evidence>
<sequence length="844" mass="96378">MVSLATAILMLGSSPSKDKSESEPESDNTENQEQEQQPKSFVKNVLDSFEIPKLLKEREQQKLKEYLERDETDITEIERDITPEDIEDMRELDKTYSIEQYDKDSKQKQLEKQASYILDPYSKKESTKMRHQEYRIIKIGKHDLLKNGQMVQISVCDPFNDNLFHPTDRVIIAKHEGQYHAVGSFCGFDYTNLATGAFLGEKLICPTCGSTYDIKNGFVDQGPSLRNISSFSTSIREEQVQLITPEHIPAFSLKNHIQREHIDPRVFAVIGDSEAALSAIDALRTQFTGRIVLIPTSSYGQFENLDILNRKFSPIQKNESYLVEKDFLDRANVEVVAGELSSIDLNKNEIGMKGQKSKIKFDKVMIAWGSQKKRIQNLAGSEYSNVYYLEDRFSHAKVHNEILKAKTILVMGGTFEAYQTASSVRKYLDSVGQTETEIILLDHQPSEVEQAFGGNIASMIHKMLRDQRISVIMSAEITKMRGIDKLDSIYFKRNNQKKGEKKIEYFIKPDIVIAENGLGAPKIEIKKLLTPDVHAESDEPPLAIGVDSNGIPACDIKFSLHYNDIHSPIFACGSCTQYPSFMQKTKVRTQDVKYNIESAFFAAMNMMDKRVEFRYIPFTPLKLGDTPIYFIGERNQGFHEIIIEGDVEARKFIAYFVYGKEVCGVLTVGYQNLHLYIWEAMRMLIMPAAAQLRNQSLTYQDIVRAVLRSRPFIKCKRSEIVRLPSVMLAEFDQELEKSAELSEKVKANIKIENQRQRVKFEEMKEKYDREGVEFVQDEMDILNQGGKKQNDKAITARTRSGGYKPGSEDSGNIMKQRNLNIGGEDKNPFSQLFNMAKQDFKGPR</sequence>
<keyword evidence="4" id="KW-0001">2Fe-2S</keyword>
<feature type="region of interest" description="Disordered" evidence="10">
    <location>
        <begin position="1"/>
        <end position="43"/>
    </location>
</feature>
<dbReference type="SUPFAM" id="SSF50022">
    <property type="entry name" value="ISP domain"/>
    <property type="match status" value="1"/>
</dbReference>
<protein>
    <submittedName>
        <fullName evidence="12">Pyridine nucleotide-disulphide oxidoreductase family protein</fullName>
    </submittedName>
</protein>
<dbReference type="EMBL" id="CCKQ01012423">
    <property type="protein sequence ID" value="CDW84041.1"/>
    <property type="molecule type" value="Genomic_DNA"/>
</dbReference>
<dbReference type="SUPFAM" id="SSF55424">
    <property type="entry name" value="FAD/NAD-linked reductases, dimerisation (C-terminal) domain"/>
    <property type="match status" value="1"/>
</dbReference>
<dbReference type="Proteomes" id="UP000039865">
    <property type="component" value="Unassembled WGS sequence"/>
</dbReference>
<dbReference type="GO" id="GO:0046872">
    <property type="term" value="F:metal ion binding"/>
    <property type="evidence" value="ECO:0007669"/>
    <property type="project" value="UniProtKB-KW"/>
</dbReference>
<dbReference type="InterPro" id="IPR036922">
    <property type="entry name" value="Rieske_2Fe-2S_sf"/>
</dbReference>
<evidence type="ECO:0000256" key="9">
    <source>
        <dbReference type="ARBA" id="ARBA00023014"/>
    </source>
</evidence>
<dbReference type="Gene3D" id="2.102.10.10">
    <property type="entry name" value="Rieske [2Fe-2S] iron-sulphur domain"/>
    <property type="match status" value="1"/>
</dbReference>
<feature type="region of interest" description="Disordered" evidence="10">
    <location>
        <begin position="785"/>
        <end position="829"/>
    </location>
</feature>
<dbReference type="GO" id="GO:0005737">
    <property type="term" value="C:cytoplasm"/>
    <property type="evidence" value="ECO:0007669"/>
    <property type="project" value="TreeGrafter"/>
</dbReference>
<keyword evidence="13" id="KW-1185">Reference proteome</keyword>
<dbReference type="InterPro" id="IPR016156">
    <property type="entry name" value="FAD/NAD-linked_Rdtase_dimer_sf"/>
</dbReference>
<dbReference type="Pfam" id="PF07992">
    <property type="entry name" value="Pyr_redox_2"/>
    <property type="match status" value="1"/>
</dbReference>
<feature type="compositionally biased region" description="Polar residues" evidence="10">
    <location>
        <begin position="809"/>
        <end position="819"/>
    </location>
</feature>
<keyword evidence="3" id="KW-0285">Flavoprotein</keyword>
<dbReference type="InterPro" id="IPR023753">
    <property type="entry name" value="FAD/NAD-binding_dom"/>
</dbReference>
<evidence type="ECO:0000256" key="6">
    <source>
        <dbReference type="ARBA" id="ARBA00022827"/>
    </source>
</evidence>
<dbReference type="AlphaFoldDB" id="A0A078APY9"/>
<evidence type="ECO:0000313" key="12">
    <source>
        <dbReference type="EMBL" id="CDW84041.1"/>
    </source>
</evidence>
<evidence type="ECO:0000313" key="13">
    <source>
        <dbReference type="Proteomes" id="UP000039865"/>
    </source>
</evidence>
<keyword evidence="8" id="KW-0408">Iron</keyword>
<dbReference type="PANTHER" id="PTHR43557:SF2">
    <property type="entry name" value="RIESKE DOMAIN-CONTAINING PROTEIN-RELATED"/>
    <property type="match status" value="1"/>
</dbReference>
<dbReference type="InterPro" id="IPR036188">
    <property type="entry name" value="FAD/NAD-bd_sf"/>
</dbReference>
<keyword evidence="5" id="KW-0479">Metal-binding</keyword>
<gene>
    <name evidence="12" type="primary">Contig17809.g18938</name>
    <name evidence="12" type="ORF">STYLEM_13098</name>
</gene>
<keyword evidence="7" id="KW-0560">Oxidoreductase</keyword>
<feature type="domain" description="Rieske" evidence="11">
    <location>
        <begin position="148"/>
        <end position="242"/>
    </location>
</feature>